<sequence>MILKYRRDNTATLIRLLSIQGCKEYKFSMSSFSSKCMPNKLEGIKEDSEAIWLPATCPPPETPTESMEFLARSWSLSSMELSKALTHTNGAMNHDEKPQLSFLGDSQALKGRPLSSTEPAQTHPLSTSDSPPVSPRGSDDTKELFLLHQELNPDNIHNQQLLKNGLHRNTTRGKTVGRWIKDQRERKKQELRTHNAQLHAAVSVAGVAAAVAALAASSVTSPENSVTKNKKSSKASTAIASAAAVVASHCIEIAEDMGADHEQILSVVSSAINVRTNGDIMTLTAGAATALRGAATLRARLQRSYAGATIALAEEHDYNNKESNVLAAMDFVSRGGELLKRTRKGDLHWKLVSININSSWQVVAKMKSKHIAGTFTKKKKCVISGVYSDIPAWTGREREECNEQRAYFGIQTADRMVEFECRNKGEKQLWVDGIQHMLHFRANMA</sequence>
<name>A0A068V6H0_COFCA</name>
<evidence type="ECO:0000256" key="1">
    <source>
        <dbReference type="SAM" id="MobiDB-lite"/>
    </source>
</evidence>
<gene>
    <name evidence="4" type="ORF">GSCOC_T00017294001</name>
</gene>
<feature type="domain" description="Pleckstrin-like plant" evidence="3">
    <location>
        <begin position="337"/>
        <end position="440"/>
    </location>
</feature>
<dbReference type="STRING" id="49390.A0A068V6H0"/>
<organism evidence="4 5">
    <name type="scientific">Coffea canephora</name>
    <name type="common">Robusta coffee</name>
    <dbReference type="NCBI Taxonomy" id="49390"/>
    <lineage>
        <taxon>Eukaryota</taxon>
        <taxon>Viridiplantae</taxon>
        <taxon>Streptophyta</taxon>
        <taxon>Embryophyta</taxon>
        <taxon>Tracheophyta</taxon>
        <taxon>Spermatophyta</taxon>
        <taxon>Magnoliopsida</taxon>
        <taxon>eudicotyledons</taxon>
        <taxon>Gunneridae</taxon>
        <taxon>Pentapetalae</taxon>
        <taxon>asterids</taxon>
        <taxon>lamiids</taxon>
        <taxon>Gentianales</taxon>
        <taxon>Rubiaceae</taxon>
        <taxon>Ixoroideae</taxon>
        <taxon>Gardenieae complex</taxon>
        <taxon>Bertiereae - Coffeeae clade</taxon>
        <taxon>Coffeeae</taxon>
        <taxon>Coffea</taxon>
    </lineage>
</organism>
<dbReference type="EMBL" id="HG739202">
    <property type="protein sequence ID" value="CDP16196.1"/>
    <property type="molecule type" value="Genomic_DNA"/>
</dbReference>
<accession>A0A068V6H0</accession>
<protein>
    <recommendedName>
        <fullName evidence="6">PH domain-containing protein</fullName>
    </recommendedName>
</protein>
<dbReference type="Pfam" id="PF08458">
    <property type="entry name" value="PH_2"/>
    <property type="match status" value="1"/>
</dbReference>
<dbReference type="Pfam" id="PF05703">
    <property type="entry name" value="Auxin_canalis"/>
    <property type="match status" value="1"/>
</dbReference>
<dbReference type="AlphaFoldDB" id="A0A068V6H0"/>
<keyword evidence="5" id="KW-1185">Reference proteome</keyword>
<dbReference type="InterPro" id="IPR040269">
    <property type="entry name" value="VAB"/>
</dbReference>
<dbReference type="InterPro" id="IPR008546">
    <property type="entry name" value="VAN3-bd-like_auxin_canal"/>
</dbReference>
<reference evidence="5" key="1">
    <citation type="journal article" date="2014" name="Science">
        <title>The coffee genome provides insight into the convergent evolution of caffeine biosynthesis.</title>
        <authorList>
            <person name="Denoeud F."/>
            <person name="Carretero-Paulet L."/>
            <person name="Dereeper A."/>
            <person name="Droc G."/>
            <person name="Guyot R."/>
            <person name="Pietrella M."/>
            <person name="Zheng C."/>
            <person name="Alberti A."/>
            <person name="Anthony F."/>
            <person name="Aprea G."/>
            <person name="Aury J.M."/>
            <person name="Bento P."/>
            <person name="Bernard M."/>
            <person name="Bocs S."/>
            <person name="Campa C."/>
            <person name="Cenci A."/>
            <person name="Combes M.C."/>
            <person name="Crouzillat D."/>
            <person name="Da Silva C."/>
            <person name="Daddiego L."/>
            <person name="De Bellis F."/>
            <person name="Dussert S."/>
            <person name="Garsmeur O."/>
            <person name="Gayraud T."/>
            <person name="Guignon V."/>
            <person name="Jahn K."/>
            <person name="Jamilloux V."/>
            <person name="Joet T."/>
            <person name="Labadie K."/>
            <person name="Lan T."/>
            <person name="Leclercq J."/>
            <person name="Lepelley M."/>
            <person name="Leroy T."/>
            <person name="Li L.T."/>
            <person name="Librado P."/>
            <person name="Lopez L."/>
            <person name="Munoz A."/>
            <person name="Noel B."/>
            <person name="Pallavicini A."/>
            <person name="Perrotta G."/>
            <person name="Poncet V."/>
            <person name="Pot D."/>
            <person name="Priyono X."/>
            <person name="Rigoreau M."/>
            <person name="Rouard M."/>
            <person name="Rozas J."/>
            <person name="Tranchant-Dubreuil C."/>
            <person name="VanBuren R."/>
            <person name="Zhang Q."/>
            <person name="Andrade A.C."/>
            <person name="Argout X."/>
            <person name="Bertrand B."/>
            <person name="de Kochko A."/>
            <person name="Graziosi G."/>
            <person name="Henry R.J."/>
            <person name="Jayarama X."/>
            <person name="Ming R."/>
            <person name="Nagai C."/>
            <person name="Rounsley S."/>
            <person name="Sankoff D."/>
            <person name="Giuliano G."/>
            <person name="Albert V.A."/>
            <person name="Wincker P."/>
            <person name="Lashermes P."/>
        </authorList>
    </citation>
    <scope>NUCLEOTIDE SEQUENCE [LARGE SCALE GENOMIC DNA]</scope>
    <source>
        <strain evidence="5">cv. DH200-94</strain>
    </source>
</reference>
<dbReference type="Proteomes" id="UP000295252">
    <property type="component" value="Chromosome X"/>
</dbReference>
<evidence type="ECO:0008006" key="6">
    <source>
        <dbReference type="Google" id="ProtNLM"/>
    </source>
</evidence>
<proteinExistence type="predicted"/>
<dbReference type="FunCoup" id="A0A068V6H0">
    <property type="interactions" value="339"/>
</dbReference>
<evidence type="ECO:0000313" key="5">
    <source>
        <dbReference type="Proteomes" id="UP000295252"/>
    </source>
</evidence>
<dbReference type="OrthoDB" id="1926216at2759"/>
<dbReference type="InterPro" id="IPR013666">
    <property type="entry name" value="PH_pln"/>
</dbReference>
<feature type="domain" description="VAN3-binding protein-like auxin canalisation" evidence="2">
    <location>
        <begin position="60"/>
        <end position="309"/>
    </location>
</feature>
<evidence type="ECO:0000313" key="4">
    <source>
        <dbReference type="EMBL" id="CDP16196.1"/>
    </source>
</evidence>
<dbReference type="PhylomeDB" id="A0A068V6H0"/>
<dbReference type="OMA" id="FKMSSCS"/>
<dbReference type="PANTHER" id="PTHR31351:SF2">
    <property type="entry name" value="PHOSPHOINOSITIDE BINDING PROTEIN"/>
    <property type="match status" value="1"/>
</dbReference>
<dbReference type="PANTHER" id="PTHR31351">
    <property type="entry name" value="EXPRESSED PROTEIN"/>
    <property type="match status" value="1"/>
</dbReference>
<evidence type="ECO:0000259" key="3">
    <source>
        <dbReference type="Pfam" id="PF08458"/>
    </source>
</evidence>
<evidence type="ECO:0000259" key="2">
    <source>
        <dbReference type="Pfam" id="PF05703"/>
    </source>
</evidence>
<feature type="region of interest" description="Disordered" evidence="1">
    <location>
        <begin position="109"/>
        <end position="140"/>
    </location>
</feature>
<feature type="compositionally biased region" description="Polar residues" evidence="1">
    <location>
        <begin position="114"/>
        <end position="131"/>
    </location>
</feature>
<dbReference type="InParanoid" id="A0A068V6H0"/>
<dbReference type="Gramene" id="CDP16196">
    <property type="protein sequence ID" value="CDP16196"/>
    <property type="gene ID" value="GSCOC_T00017294001"/>
</dbReference>